<gene>
    <name evidence="9" type="primary">tatA</name>
    <name evidence="11" type="ORF">B9G79_06430</name>
</gene>
<evidence type="ECO:0000256" key="4">
    <source>
        <dbReference type="ARBA" id="ARBA00022692"/>
    </source>
</evidence>
<comment type="function">
    <text evidence="9">Part of the twin-arginine translocation (Tat) system that transports large folded proteins containing a characteristic twin-arginine motif in their signal peptide across membranes. TatA could form the protein-conducting channel of the Tat system.</text>
</comment>
<feature type="region of interest" description="Disordered" evidence="10">
    <location>
        <begin position="37"/>
        <end position="80"/>
    </location>
</feature>
<dbReference type="InterPro" id="IPR006312">
    <property type="entry name" value="TatA/E"/>
</dbReference>
<sequence>MNLGWTEILLIGGIALLLFGPSKLPNLGRSLGESIRGFKKGLNEDPSSDEKEAKQQITQNPQRPVNEQHQTEEKKETHNS</sequence>
<dbReference type="PANTHER" id="PTHR42982:SF1">
    <property type="entry name" value="SEC-INDEPENDENT PROTEIN TRANSLOCASE PROTEIN TATA"/>
    <property type="match status" value="1"/>
</dbReference>
<feature type="compositionally biased region" description="Basic and acidic residues" evidence="10">
    <location>
        <begin position="69"/>
        <end position="80"/>
    </location>
</feature>
<evidence type="ECO:0000256" key="2">
    <source>
        <dbReference type="ARBA" id="ARBA00022448"/>
    </source>
</evidence>
<keyword evidence="8 9" id="KW-0472">Membrane</keyword>
<dbReference type="InterPro" id="IPR003369">
    <property type="entry name" value="TatA/B/E"/>
</dbReference>
<evidence type="ECO:0000256" key="6">
    <source>
        <dbReference type="ARBA" id="ARBA00022989"/>
    </source>
</evidence>
<dbReference type="NCBIfam" id="NF011430">
    <property type="entry name" value="PRK14861.1"/>
    <property type="match status" value="1"/>
</dbReference>
<keyword evidence="7 9" id="KW-0811">Translocation</keyword>
<dbReference type="Gene3D" id="1.20.5.3310">
    <property type="match status" value="1"/>
</dbReference>
<dbReference type="Pfam" id="PF02416">
    <property type="entry name" value="TatA_B_E"/>
    <property type="match status" value="1"/>
</dbReference>
<evidence type="ECO:0000313" key="12">
    <source>
        <dbReference type="Proteomes" id="UP000197003"/>
    </source>
</evidence>
<dbReference type="GO" id="GO:0033281">
    <property type="term" value="C:TAT protein transport complex"/>
    <property type="evidence" value="ECO:0007669"/>
    <property type="project" value="UniProtKB-UniRule"/>
</dbReference>
<keyword evidence="2 9" id="KW-0813">Transport</keyword>
<evidence type="ECO:0000256" key="8">
    <source>
        <dbReference type="ARBA" id="ARBA00023136"/>
    </source>
</evidence>
<feature type="compositionally biased region" description="Polar residues" evidence="10">
    <location>
        <begin position="55"/>
        <end position="68"/>
    </location>
</feature>
<evidence type="ECO:0000256" key="5">
    <source>
        <dbReference type="ARBA" id="ARBA00022927"/>
    </source>
</evidence>
<accession>A0A1Z3N704</accession>
<dbReference type="PANTHER" id="PTHR42982">
    <property type="entry name" value="SEC-INDEPENDENT PROTEIN TRANSLOCASE PROTEIN TATA"/>
    <property type="match status" value="1"/>
</dbReference>
<evidence type="ECO:0000256" key="1">
    <source>
        <dbReference type="ARBA" id="ARBA00004162"/>
    </source>
</evidence>
<dbReference type="RefSeq" id="WP_088564786.1">
    <property type="nucleotide sequence ID" value="NZ_CP020946.1"/>
</dbReference>
<keyword evidence="5 9" id="KW-0653">Protein transport</keyword>
<protein>
    <recommendedName>
        <fullName evidence="9">Sec-independent protein translocase protein TatA</fullName>
    </recommendedName>
</protein>
<evidence type="ECO:0000256" key="3">
    <source>
        <dbReference type="ARBA" id="ARBA00022475"/>
    </source>
</evidence>
<dbReference type="NCBIfam" id="TIGR01411">
    <property type="entry name" value="tatAE"/>
    <property type="match status" value="1"/>
</dbReference>
<comment type="similarity">
    <text evidence="9">Belongs to the TatA/E family.</text>
</comment>
<keyword evidence="4 9" id="KW-0812">Transmembrane</keyword>
<dbReference type="AlphaFoldDB" id="A0A1Z3N704"/>
<comment type="subunit">
    <text evidence="9">Forms a complex with TatC.</text>
</comment>
<dbReference type="GO" id="GO:0008320">
    <property type="term" value="F:protein transmembrane transporter activity"/>
    <property type="evidence" value="ECO:0007669"/>
    <property type="project" value="UniProtKB-UniRule"/>
</dbReference>
<name>A0A1Z3N704_BDEBC</name>
<evidence type="ECO:0000256" key="9">
    <source>
        <dbReference type="HAMAP-Rule" id="MF_00236"/>
    </source>
</evidence>
<dbReference type="HAMAP" id="MF_00236">
    <property type="entry name" value="TatA_E"/>
    <property type="match status" value="1"/>
</dbReference>
<reference evidence="11 12" key="1">
    <citation type="submission" date="2017-04" db="EMBL/GenBank/DDBJ databases">
        <title>Whole genome sequence of Bdellovibrio bacteriovorus strain SSB218315.</title>
        <authorList>
            <person name="Oyedara O."/>
            <person name="Rodriguez-Perez M.A."/>
        </authorList>
    </citation>
    <scope>NUCLEOTIDE SEQUENCE [LARGE SCALE GENOMIC DNA]</scope>
    <source>
        <strain evidence="11 12">SSB218315</strain>
    </source>
</reference>
<evidence type="ECO:0000256" key="10">
    <source>
        <dbReference type="SAM" id="MobiDB-lite"/>
    </source>
</evidence>
<keyword evidence="3 9" id="KW-1003">Cell membrane</keyword>
<dbReference type="EMBL" id="CP020946">
    <property type="protein sequence ID" value="ASD63229.1"/>
    <property type="molecule type" value="Genomic_DNA"/>
</dbReference>
<keyword evidence="6 9" id="KW-1133">Transmembrane helix</keyword>
<comment type="subcellular location">
    <subcellularLocation>
        <location evidence="1 9">Cell membrane</location>
        <topology evidence="1 9">Single-pass membrane protein</topology>
    </subcellularLocation>
</comment>
<dbReference type="OrthoDB" id="9800908at2"/>
<proteinExistence type="inferred from homology"/>
<evidence type="ECO:0000256" key="7">
    <source>
        <dbReference type="ARBA" id="ARBA00023010"/>
    </source>
</evidence>
<evidence type="ECO:0000313" key="11">
    <source>
        <dbReference type="EMBL" id="ASD63229.1"/>
    </source>
</evidence>
<dbReference type="Proteomes" id="UP000197003">
    <property type="component" value="Chromosome"/>
</dbReference>
<dbReference type="GO" id="GO:0043953">
    <property type="term" value="P:protein transport by the Tat complex"/>
    <property type="evidence" value="ECO:0007669"/>
    <property type="project" value="UniProtKB-UniRule"/>
</dbReference>
<organism evidence="11 12">
    <name type="scientific">Bdellovibrio bacteriovorus</name>
    <dbReference type="NCBI Taxonomy" id="959"/>
    <lineage>
        <taxon>Bacteria</taxon>
        <taxon>Pseudomonadati</taxon>
        <taxon>Bdellovibrionota</taxon>
        <taxon>Bdellovibrionia</taxon>
        <taxon>Bdellovibrionales</taxon>
        <taxon>Pseudobdellovibrionaceae</taxon>
        <taxon>Bdellovibrio</taxon>
    </lineage>
</organism>